<comment type="caution">
    <text evidence="3">The sequence shown here is derived from an EMBL/GenBank/DDBJ whole genome shotgun (WGS) entry which is preliminary data.</text>
</comment>
<evidence type="ECO:0000313" key="4">
    <source>
        <dbReference type="Proteomes" id="UP000747542"/>
    </source>
</evidence>
<dbReference type="Pfam" id="PF05199">
    <property type="entry name" value="GMC_oxred_C"/>
    <property type="match status" value="1"/>
</dbReference>
<evidence type="ECO:0000259" key="2">
    <source>
        <dbReference type="Pfam" id="PF05199"/>
    </source>
</evidence>
<dbReference type="GO" id="GO:0016614">
    <property type="term" value="F:oxidoreductase activity, acting on CH-OH group of donors"/>
    <property type="evidence" value="ECO:0007669"/>
    <property type="project" value="InterPro"/>
</dbReference>
<dbReference type="PANTHER" id="PTHR11552">
    <property type="entry name" value="GLUCOSE-METHANOL-CHOLINE GMC OXIDOREDUCTASE"/>
    <property type="match status" value="1"/>
</dbReference>
<dbReference type="GO" id="GO:0050660">
    <property type="term" value="F:flavin adenine dinucleotide binding"/>
    <property type="evidence" value="ECO:0007669"/>
    <property type="project" value="InterPro"/>
</dbReference>
<evidence type="ECO:0000256" key="1">
    <source>
        <dbReference type="ARBA" id="ARBA00010790"/>
    </source>
</evidence>
<dbReference type="Gene3D" id="3.50.50.60">
    <property type="entry name" value="FAD/NAD(P)-binding domain"/>
    <property type="match status" value="1"/>
</dbReference>
<dbReference type="Proteomes" id="UP000747542">
    <property type="component" value="Unassembled WGS sequence"/>
</dbReference>
<name>A0A8J5N254_HOMAM</name>
<keyword evidence="4" id="KW-1185">Reference proteome</keyword>
<proteinExistence type="inferred from homology"/>
<feature type="domain" description="Glucose-methanol-choline oxidoreductase C-terminal" evidence="2">
    <location>
        <begin position="3"/>
        <end position="94"/>
    </location>
</feature>
<accession>A0A8J5N254</accession>
<dbReference type="EMBL" id="JAHLQT010011632">
    <property type="protein sequence ID" value="KAG7171801.1"/>
    <property type="molecule type" value="Genomic_DNA"/>
</dbReference>
<protein>
    <submittedName>
        <fullName evidence="3">Glucose dehydrogenase [FAD quinone]-like 1</fullName>
    </submittedName>
</protein>
<dbReference type="SUPFAM" id="SSF54373">
    <property type="entry name" value="FAD-linked reductases, C-terminal domain"/>
    <property type="match status" value="1"/>
</dbReference>
<evidence type="ECO:0000313" key="3">
    <source>
        <dbReference type="EMBL" id="KAG7171801.1"/>
    </source>
</evidence>
<dbReference type="SUPFAM" id="SSF51905">
    <property type="entry name" value="FAD/NAD(P)-binding domain"/>
    <property type="match status" value="1"/>
</dbReference>
<organism evidence="3 4">
    <name type="scientific">Homarus americanus</name>
    <name type="common">American lobster</name>
    <dbReference type="NCBI Taxonomy" id="6706"/>
    <lineage>
        <taxon>Eukaryota</taxon>
        <taxon>Metazoa</taxon>
        <taxon>Ecdysozoa</taxon>
        <taxon>Arthropoda</taxon>
        <taxon>Crustacea</taxon>
        <taxon>Multicrustacea</taxon>
        <taxon>Malacostraca</taxon>
        <taxon>Eumalacostraca</taxon>
        <taxon>Eucarida</taxon>
        <taxon>Decapoda</taxon>
        <taxon>Pleocyemata</taxon>
        <taxon>Astacidea</taxon>
        <taxon>Nephropoidea</taxon>
        <taxon>Nephropidae</taxon>
        <taxon>Homarus</taxon>
    </lineage>
</organism>
<dbReference type="PANTHER" id="PTHR11552:SF227">
    <property type="entry name" value="GLUCOSE DEHYDROGENASE [FAD, QUINONE]-LIKE PROTEIN"/>
    <property type="match status" value="1"/>
</dbReference>
<gene>
    <name evidence="3" type="primary">Gld-L1</name>
    <name evidence="3" type="ORF">Hamer_G000717</name>
</gene>
<sequence>MKIVTNYLEEEEDMQVLLEGLKFVRRLGIAPAFTRFGSRLFKRHLPGCTHLDMETEEYWECTIRFLTFTLFHYCGTAKMGPSTDPAAVVDPQLRIPTGNTNAPVTMVAEKGAHMIRSYWAEASMTPPTTNANNNNDEL</sequence>
<dbReference type="InterPro" id="IPR036188">
    <property type="entry name" value="FAD/NAD-bd_sf"/>
</dbReference>
<dbReference type="InterPro" id="IPR007867">
    <property type="entry name" value="GMC_OxRtase_C"/>
</dbReference>
<dbReference type="AlphaFoldDB" id="A0A8J5N254"/>
<comment type="similarity">
    <text evidence="1">Belongs to the GMC oxidoreductase family.</text>
</comment>
<reference evidence="3" key="1">
    <citation type="journal article" date="2021" name="Sci. Adv.">
        <title>The American lobster genome reveals insights on longevity, neural, and immune adaptations.</title>
        <authorList>
            <person name="Polinski J.M."/>
            <person name="Zimin A.V."/>
            <person name="Clark K.F."/>
            <person name="Kohn A.B."/>
            <person name="Sadowski N."/>
            <person name="Timp W."/>
            <person name="Ptitsyn A."/>
            <person name="Khanna P."/>
            <person name="Romanova D.Y."/>
            <person name="Williams P."/>
            <person name="Greenwood S.J."/>
            <person name="Moroz L.L."/>
            <person name="Walt D.R."/>
            <person name="Bodnar A.G."/>
        </authorList>
    </citation>
    <scope>NUCLEOTIDE SEQUENCE</scope>
    <source>
        <strain evidence="3">GMGI-L3</strain>
    </source>
</reference>
<dbReference type="Gene3D" id="3.30.560.10">
    <property type="entry name" value="Glucose Oxidase, domain 3"/>
    <property type="match status" value="1"/>
</dbReference>
<dbReference type="InterPro" id="IPR012132">
    <property type="entry name" value="GMC_OxRdtase"/>
</dbReference>